<dbReference type="PANTHER" id="PTHR34220">
    <property type="entry name" value="SENSOR HISTIDINE KINASE YPDA"/>
    <property type="match status" value="1"/>
</dbReference>
<dbReference type="Gene3D" id="3.30.565.10">
    <property type="entry name" value="Histidine kinase-like ATPase, C-terminal domain"/>
    <property type="match status" value="1"/>
</dbReference>
<sequence length="253" mass="28988">MAQERDPDYLSILQKPVLDNFLFKSSSIGLYFNLFSGLLLPIAIKSSLGYYQIHTRNLELEKEKVQLELNFLKAQVNPHFLFNTLNNLYGLILHDRTDASAETVTRLSDYLRYSLDNANKKSIPLSDEIELTRNYIELESLRLNHTKVSFTTQVDNTNANIPPLLFIPIVENAFKYNVDKKDTDIRIDLSVNSNTLQLKVENGFAEAKTKNDNGGLGLTNLKKRLDLHYSENYTYDMDIDNSVYKVSLKLVLA</sequence>
<evidence type="ECO:0000313" key="4">
    <source>
        <dbReference type="Proteomes" id="UP001330184"/>
    </source>
</evidence>
<gene>
    <name evidence="3" type="ORF">MACH07_29360</name>
</gene>
<evidence type="ECO:0000256" key="1">
    <source>
        <dbReference type="SAM" id="Phobius"/>
    </source>
</evidence>
<dbReference type="Proteomes" id="UP001330184">
    <property type="component" value="Chromosome"/>
</dbReference>
<proteinExistence type="predicted"/>
<accession>A0AA48HC09</accession>
<feature type="domain" description="Signal transduction histidine kinase internal region" evidence="2">
    <location>
        <begin position="68"/>
        <end position="145"/>
    </location>
</feature>
<keyword evidence="1" id="KW-1133">Transmembrane helix</keyword>
<dbReference type="AlphaFoldDB" id="A0AA48HC09"/>
<feature type="transmembrane region" description="Helical" evidence="1">
    <location>
        <begin position="21"/>
        <end position="44"/>
    </location>
</feature>
<dbReference type="PANTHER" id="PTHR34220:SF7">
    <property type="entry name" value="SENSOR HISTIDINE KINASE YPDA"/>
    <property type="match status" value="1"/>
</dbReference>
<evidence type="ECO:0000313" key="3">
    <source>
        <dbReference type="EMBL" id="BDW94104.1"/>
    </source>
</evidence>
<dbReference type="EMBL" id="AP027268">
    <property type="protein sequence ID" value="BDW94104.1"/>
    <property type="molecule type" value="Genomic_DNA"/>
</dbReference>
<protein>
    <recommendedName>
        <fullName evidence="2">Signal transduction histidine kinase internal region domain-containing protein</fullName>
    </recommendedName>
</protein>
<dbReference type="InterPro" id="IPR036890">
    <property type="entry name" value="HATPase_C_sf"/>
</dbReference>
<dbReference type="InterPro" id="IPR050640">
    <property type="entry name" value="Bact_2-comp_sensor_kinase"/>
</dbReference>
<dbReference type="RefSeq" id="WP_338195230.1">
    <property type="nucleotide sequence ID" value="NZ_AP027268.1"/>
</dbReference>
<dbReference type="Pfam" id="PF06580">
    <property type="entry name" value="His_kinase"/>
    <property type="match status" value="1"/>
</dbReference>
<reference evidence="3 4" key="1">
    <citation type="submission" date="2023-01" db="EMBL/GenBank/DDBJ databases">
        <title>Complete genome sequence of Muricauda aquimarina strain IFOP_LL357.</title>
        <authorList>
            <person name="Gajardo G."/>
            <person name="Ueki S."/>
            <person name="Maruyama F."/>
        </authorList>
    </citation>
    <scope>NUCLEOTIDE SEQUENCE [LARGE SCALE GENOMIC DNA]</scope>
    <source>
        <strain evidence="3 4">IFOP_LL357</strain>
    </source>
</reference>
<evidence type="ECO:0000259" key="2">
    <source>
        <dbReference type="Pfam" id="PF06580"/>
    </source>
</evidence>
<dbReference type="GO" id="GO:0016020">
    <property type="term" value="C:membrane"/>
    <property type="evidence" value="ECO:0007669"/>
    <property type="project" value="InterPro"/>
</dbReference>
<dbReference type="GO" id="GO:0000155">
    <property type="term" value="F:phosphorelay sensor kinase activity"/>
    <property type="evidence" value="ECO:0007669"/>
    <property type="project" value="InterPro"/>
</dbReference>
<keyword evidence="4" id="KW-1185">Reference proteome</keyword>
<name>A0AA48HC09_9FLAO</name>
<dbReference type="SUPFAM" id="SSF55874">
    <property type="entry name" value="ATPase domain of HSP90 chaperone/DNA topoisomerase II/histidine kinase"/>
    <property type="match status" value="1"/>
</dbReference>
<dbReference type="InterPro" id="IPR010559">
    <property type="entry name" value="Sig_transdc_His_kin_internal"/>
</dbReference>
<keyword evidence="1" id="KW-0812">Transmembrane</keyword>
<organism evidence="3 4">
    <name type="scientific">Flagellimonas marinaquae</name>
    <dbReference type="NCBI Taxonomy" id="254955"/>
    <lineage>
        <taxon>Bacteria</taxon>
        <taxon>Pseudomonadati</taxon>
        <taxon>Bacteroidota</taxon>
        <taxon>Flavobacteriia</taxon>
        <taxon>Flavobacteriales</taxon>
        <taxon>Flavobacteriaceae</taxon>
        <taxon>Flagellimonas</taxon>
    </lineage>
</organism>
<keyword evidence="1" id="KW-0472">Membrane</keyword>